<dbReference type="Proteomes" id="UP000183104">
    <property type="component" value="Unassembled WGS sequence"/>
</dbReference>
<reference evidence="5" key="1">
    <citation type="submission" date="2016-10" db="EMBL/GenBank/DDBJ databases">
        <authorList>
            <person name="Varghese N."/>
        </authorList>
    </citation>
    <scope>NUCLEOTIDE SEQUENCE [LARGE SCALE GENOMIC DNA]</scope>
    <source>
        <strain evidence="5">HL 19</strain>
    </source>
</reference>
<dbReference type="InterPro" id="IPR000866">
    <property type="entry name" value="AhpC/TSA"/>
</dbReference>
<evidence type="ECO:0000256" key="2">
    <source>
        <dbReference type="SAM" id="SignalP"/>
    </source>
</evidence>
<dbReference type="InterPro" id="IPR013766">
    <property type="entry name" value="Thioredoxin_domain"/>
</dbReference>
<dbReference type="InterPro" id="IPR017937">
    <property type="entry name" value="Thioredoxin_CS"/>
</dbReference>
<proteinExistence type="predicted"/>
<keyword evidence="5" id="KW-1185">Reference proteome</keyword>
<accession>A0A1G5GQC7</accession>
<protein>
    <submittedName>
        <fullName evidence="4">Peroxiredoxin</fullName>
    </submittedName>
</protein>
<organism evidence="4 5">
    <name type="scientific">Thiohalorhabdus denitrificans</name>
    <dbReference type="NCBI Taxonomy" id="381306"/>
    <lineage>
        <taxon>Bacteria</taxon>
        <taxon>Pseudomonadati</taxon>
        <taxon>Pseudomonadota</taxon>
        <taxon>Gammaproteobacteria</taxon>
        <taxon>Thiohalorhabdales</taxon>
        <taxon>Thiohalorhabdaceae</taxon>
        <taxon>Thiohalorhabdus</taxon>
    </lineage>
</organism>
<evidence type="ECO:0000256" key="1">
    <source>
        <dbReference type="ARBA" id="ARBA00023284"/>
    </source>
</evidence>
<feature type="domain" description="Thioredoxin" evidence="3">
    <location>
        <begin position="33"/>
        <end position="176"/>
    </location>
</feature>
<name>A0A1G5GQC7_9GAMM</name>
<dbReference type="RefSeq" id="WP_054964813.1">
    <property type="nucleotide sequence ID" value="NZ_FMUN01000007.1"/>
</dbReference>
<evidence type="ECO:0000313" key="5">
    <source>
        <dbReference type="Proteomes" id="UP000183104"/>
    </source>
</evidence>
<dbReference type="GO" id="GO:0015036">
    <property type="term" value="F:disulfide oxidoreductase activity"/>
    <property type="evidence" value="ECO:0007669"/>
    <property type="project" value="UniProtKB-ARBA"/>
</dbReference>
<dbReference type="STRING" id="381306.AN478_01335"/>
<dbReference type="CDD" id="cd02966">
    <property type="entry name" value="TlpA_like_family"/>
    <property type="match status" value="1"/>
</dbReference>
<dbReference type="EMBL" id="FMUN01000007">
    <property type="protein sequence ID" value="SCY53782.1"/>
    <property type="molecule type" value="Genomic_DNA"/>
</dbReference>
<dbReference type="InterPro" id="IPR036249">
    <property type="entry name" value="Thioredoxin-like_sf"/>
</dbReference>
<sequence>MHAGARVVWFFTACFLLLAAPGAGALPTGMSPMEDRPEAPEIELPNLDGETRSLSDLRGKVVLVNFWASWCPPCREEMPSMQRLYEDLQDRDFEILAVNVGEQEPTVFSFTQGELDTEITFPILLDSGGELIERYPVQGLPTTFLVDRQGRLAYKAMGGRDMAHPEFQEYILELLEEG</sequence>
<dbReference type="SUPFAM" id="SSF52833">
    <property type="entry name" value="Thioredoxin-like"/>
    <property type="match status" value="1"/>
</dbReference>
<keyword evidence="2" id="KW-0732">Signal</keyword>
<dbReference type="PROSITE" id="PS00194">
    <property type="entry name" value="THIOREDOXIN_1"/>
    <property type="match status" value="1"/>
</dbReference>
<dbReference type="AlphaFoldDB" id="A0A1G5GQC7"/>
<dbReference type="OrthoDB" id="9799347at2"/>
<evidence type="ECO:0000313" key="4">
    <source>
        <dbReference type="EMBL" id="SCY53782.1"/>
    </source>
</evidence>
<evidence type="ECO:0000259" key="3">
    <source>
        <dbReference type="PROSITE" id="PS51352"/>
    </source>
</evidence>
<dbReference type="GO" id="GO:0016209">
    <property type="term" value="F:antioxidant activity"/>
    <property type="evidence" value="ECO:0007669"/>
    <property type="project" value="InterPro"/>
</dbReference>
<dbReference type="Pfam" id="PF00578">
    <property type="entry name" value="AhpC-TSA"/>
    <property type="match status" value="1"/>
</dbReference>
<dbReference type="PANTHER" id="PTHR42852:SF17">
    <property type="entry name" value="THIOREDOXIN-LIKE PROTEIN HI_1115"/>
    <property type="match status" value="1"/>
</dbReference>
<dbReference type="PROSITE" id="PS51352">
    <property type="entry name" value="THIOREDOXIN_2"/>
    <property type="match status" value="1"/>
</dbReference>
<feature type="signal peptide" evidence="2">
    <location>
        <begin position="1"/>
        <end position="25"/>
    </location>
</feature>
<dbReference type="Gene3D" id="3.40.30.10">
    <property type="entry name" value="Glutaredoxin"/>
    <property type="match status" value="1"/>
</dbReference>
<dbReference type="PANTHER" id="PTHR42852">
    <property type="entry name" value="THIOL:DISULFIDE INTERCHANGE PROTEIN DSBE"/>
    <property type="match status" value="1"/>
</dbReference>
<keyword evidence="1" id="KW-0676">Redox-active center</keyword>
<dbReference type="InterPro" id="IPR050553">
    <property type="entry name" value="Thioredoxin_ResA/DsbE_sf"/>
</dbReference>
<gene>
    <name evidence="4" type="ORF">SAMN05661077_2401</name>
</gene>
<feature type="chain" id="PRO_5010201330" evidence="2">
    <location>
        <begin position="26"/>
        <end position="178"/>
    </location>
</feature>